<evidence type="ECO:0000313" key="2">
    <source>
        <dbReference type="Proteomes" id="UP001239111"/>
    </source>
</evidence>
<gene>
    <name evidence="1" type="ORF">QAD02_012309</name>
</gene>
<organism evidence="1 2">
    <name type="scientific">Eretmocerus hayati</name>
    <dbReference type="NCBI Taxonomy" id="131215"/>
    <lineage>
        <taxon>Eukaryota</taxon>
        <taxon>Metazoa</taxon>
        <taxon>Ecdysozoa</taxon>
        <taxon>Arthropoda</taxon>
        <taxon>Hexapoda</taxon>
        <taxon>Insecta</taxon>
        <taxon>Pterygota</taxon>
        <taxon>Neoptera</taxon>
        <taxon>Endopterygota</taxon>
        <taxon>Hymenoptera</taxon>
        <taxon>Apocrita</taxon>
        <taxon>Proctotrupomorpha</taxon>
        <taxon>Chalcidoidea</taxon>
        <taxon>Aphelinidae</taxon>
        <taxon>Aphelininae</taxon>
        <taxon>Eretmocerus</taxon>
    </lineage>
</organism>
<accession>A0ACC2NZH5</accession>
<protein>
    <submittedName>
        <fullName evidence="1">Uncharacterized protein</fullName>
    </submittedName>
</protein>
<proteinExistence type="predicted"/>
<dbReference type="EMBL" id="CM056742">
    <property type="protein sequence ID" value="KAJ8676522.1"/>
    <property type="molecule type" value="Genomic_DNA"/>
</dbReference>
<reference evidence="1" key="1">
    <citation type="submission" date="2023-04" db="EMBL/GenBank/DDBJ databases">
        <title>A chromosome-level genome assembly of the parasitoid wasp Eretmocerus hayati.</title>
        <authorList>
            <person name="Zhong Y."/>
            <person name="Liu S."/>
            <person name="Liu Y."/>
        </authorList>
    </citation>
    <scope>NUCLEOTIDE SEQUENCE</scope>
    <source>
        <strain evidence="1">ZJU_SS_LIU_2023</strain>
    </source>
</reference>
<comment type="caution">
    <text evidence="1">The sequence shown here is derived from an EMBL/GenBank/DDBJ whole genome shotgun (WGS) entry which is preliminary data.</text>
</comment>
<sequence>MGGFCKQWRVWILPVLACFYALLIFIIVPILITSSINHGFRKQDQGALVGGAFVLLALPVAFYEIVQHCIYYTQPKLQKYIIRILWMVPIYAVNAWLGLVYPEGSIYVDSIRECYEAYVIYNFMMFLFAYLNADHQLEHRLELGPQVRHMFPLCCLRDWEMGYEFVHMCKHGILQYTAVRPITTLISFICELNGVYGEGEFSGDVAFPYIVAVNDFSQFVAMYCLVLFYRANAEALRPMKPIGKFLCIKAVVFFSFFQGVIIAMLVYFDVISSAFDTDNTTDIKHISSKLQNFLICIEMFLAAVAHHYSFSYKPFVNLAQNQAWWEAFRQMCDISDVHNDIKEHLGVVGSTLTRRIRGRNDYQQSWSGVNEKTSLLLTDTIAATAARSSNPGDSFSSSHSECIEVTSDTLPNGDEALSK</sequence>
<keyword evidence="2" id="KW-1185">Reference proteome</keyword>
<name>A0ACC2NZH5_9HYME</name>
<evidence type="ECO:0000313" key="1">
    <source>
        <dbReference type="EMBL" id="KAJ8676522.1"/>
    </source>
</evidence>
<dbReference type="Proteomes" id="UP001239111">
    <property type="component" value="Chromosome 2"/>
</dbReference>